<dbReference type="GO" id="GO:0005737">
    <property type="term" value="C:cytoplasm"/>
    <property type="evidence" value="ECO:0007669"/>
    <property type="project" value="TreeGrafter"/>
</dbReference>
<dbReference type="InterPro" id="IPR055181">
    <property type="entry name" value="FGAR-AT_PurM_N-like"/>
</dbReference>
<keyword evidence="11" id="KW-0315">Glutamine amidotransferase</keyword>
<reference evidence="21 22" key="1">
    <citation type="submission" date="2019-03" db="EMBL/GenBank/DDBJ databases">
        <title>Draft genome sequence of Xylaria hypoxylon DSM 108379, a ubiquitous saprotrophic-parasitic fungi on hardwood.</title>
        <authorList>
            <person name="Buettner E."/>
            <person name="Leonhardt S."/>
            <person name="Gebauer A.M."/>
            <person name="Liers C."/>
            <person name="Hofrichter M."/>
            <person name="Kellner H."/>
        </authorList>
    </citation>
    <scope>NUCLEOTIDE SEQUENCE [LARGE SCALE GENOMIC DNA]</scope>
    <source>
        <strain evidence="21 22">DSM 108379</strain>
    </source>
</reference>
<keyword evidence="5" id="KW-0436">Ligase</keyword>
<dbReference type="GO" id="GO:0046872">
    <property type="term" value="F:metal ion binding"/>
    <property type="evidence" value="ECO:0007669"/>
    <property type="project" value="UniProtKB-KW"/>
</dbReference>
<dbReference type="FunFam" id="3.30.1330.10:FF:000005">
    <property type="entry name" value="Phosphoribosylformylglycinamidine synthase"/>
    <property type="match status" value="1"/>
</dbReference>
<evidence type="ECO:0000256" key="11">
    <source>
        <dbReference type="ARBA" id="ARBA00022962"/>
    </source>
</evidence>
<comment type="catalytic activity">
    <reaction evidence="14">
        <text>N(2)-formyl-N(1)-(5-phospho-beta-D-ribosyl)glycinamide + L-glutamine + ATP + H2O = 2-formamido-N(1)-(5-O-phospho-beta-D-ribosyl)acetamidine + L-glutamate + ADP + phosphate + H(+)</text>
        <dbReference type="Rhea" id="RHEA:17129"/>
        <dbReference type="ChEBI" id="CHEBI:15377"/>
        <dbReference type="ChEBI" id="CHEBI:15378"/>
        <dbReference type="ChEBI" id="CHEBI:29985"/>
        <dbReference type="ChEBI" id="CHEBI:30616"/>
        <dbReference type="ChEBI" id="CHEBI:43474"/>
        <dbReference type="ChEBI" id="CHEBI:58359"/>
        <dbReference type="ChEBI" id="CHEBI:147286"/>
        <dbReference type="ChEBI" id="CHEBI:147287"/>
        <dbReference type="ChEBI" id="CHEBI:456216"/>
        <dbReference type="EC" id="6.3.5.3"/>
    </reaction>
</comment>
<evidence type="ECO:0000256" key="2">
    <source>
        <dbReference type="ARBA" id="ARBA00008608"/>
    </source>
</evidence>
<evidence type="ECO:0000256" key="6">
    <source>
        <dbReference type="ARBA" id="ARBA00022723"/>
    </source>
</evidence>
<dbReference type="EMBL" id="SKBN01000008">
    <property type="protein sequence ID" value="TGJ87876.1"/>
    <property type="molecule type" value="Genomic_DNA"/>
</dbReference>
<dbReference type="SUPFAM" id="SSF109736">
    <property type="entry name" value="FGAM synthase PurL, linker domain"/>
    <property type="match status" value="1"/>
</dbReference>
<evidence type="ECO:0000259" key="18">
    <source>
        <dbReference type="Pfam" id="PF18072"/>
    </source>
</evidence>
<dbReference type="InterPro" id="IPR010918">
    <property type="entry name" value="PurM-like_C_dom"/>
</dbReference>
<evidence type="ECO:0000256" key="13">
    <source>
        <dbReference type="ARBA" id="ARBA00032632"/>
    </source>
</evidence>
<evidence type="ECO:0000259" key="20">
    <source>
        <dbReference type="Pfam" id="PF22689"/>
    </source>
</evidence>
<evidence type="ECO:0000256" key="3">
    <source>
        <dbReference type="ARBA" id="ARBA00012747"/>
    </source>
</evidence>
<name>A0A4Z0ZDZ0_9PEZI</name>
<dbReference type="NCBIfam" id="TIGR01735">
    <property type="entry name" value="FGAM_synt"/>
    <property type="match status" value="1"/>
</dbReference>
<dbReference type="CDD" id="cd01740">
    <property type="entry name" value="GATase1_FGAR_AT"/>
    <property type="match status" value="1"/>
</dbReference>
<dbReference type="InterPro" id="IPR036604">
    <property type="entry name" value="PurS-like_sf"/>
</dbReference>
<dbReference type="Gene3D" id="3.30.1330.10">
    <property type="entry name" value="PurM-like, N-terminal domain"/>
    <property type="match status" value="2"/>
</dbReference>
<comment type="caution">
    <text evidence="21">The sequence shown here is derived from an EMBL/GenBank/DDBJ whole genome shotgun (WGS) entry which is preliminary data.</text>
</comment>
<evidence type="ECO:0000256" key="14">
    <source>
        <dbReference type="ARBA" id="ARBA00052585"/>
    </source>
</evidence>
<feature type="domain" description="PurM-like C-terminal" evidence="17">
    <location>
        <begin position="892"/>
        <end position="1005"/>
    </location>
</feature>
<dbReference type="Pfam" id="PF22689">
    <property type="entry name" value="FGAR-AT_PurM_N-like"/>
    <property type="match status" value="1"/>
</dbReference>
<evidence type="ECO:0000256" key="8">
    <source>
        <dbReference type="ARBA" id="ARBA00022755"/>
    </source>
</evidence>
<keyword evidence="6" id="KW-0479">Metal-binding</keyword>
<evidence type="ECO:0000256" key="4">
    <source>
        <dbReference type="ARBA" id="ARBA00022490"/>
    </source>
</evidence>
<evidence type="ECO:0000256" key="10">
    <source>
        <dbReference type="ARBA" id="ARBA00022842"/>
    </source>
</evidence>
<comment type="pathway">
    <text evidence="1">Purine metabolism; IMP biosynthesis via de novo pathway; 5-amino-1-(5-phospho-D-ribosyl)imidazole from N(2)-formyl-N(1)-(5-phospho-D-ribosyl)glycinamide: step 1/2.</text>
</comment>
<dbReference type="OrthoDB" id="6666987at2759"/>
<evidence type="ECO:0000313" key="21">
    <source>
        <dbReference type="EMBL" id="TGJ87876.1"/>
    </source>
</evidence>
<feature type="region of interest" description="Disordered" evidence="16">
    <location>
        <begin position="1470"/>
        <end position="1493"/>
    </location>
</feature>
<accession>A0A4Z0ZDZ0</accession>
<dbReference type="InterPro" id="IPR010073">
    <property type="entry name" value="PurL_large"/>
</dbReference>
<dbReference type="SMART" id="SM01211">
    <property type="entry name" value="GATase_5"/>
    <property type="match status" value="1"/>
</dbReference>
<dbReference type="GO" id="GO:0006189">
    <property type="term" value="P:'de novo' IMP biosynthetic process"/>
    <property type="evidence" value="ECO:0007669"/>
    <property type="project" value="UniProtKB-UniPathway"/>
</dbReference>
<dbReference type="InterPro" id="IPR029062">
    <property type="entry name" value="Class_I_gatase-like"/>
</dbReference>
<feature type="domain" description="Phosphoribosylformylglycinamidine synthase linker" evidence="18">
    <location>
        <begin position="175"/>
        <end position="224"/>
    </location>
</feature>
<dbReference type="Pfam" id="PF18072">
    <property type="entry name" value="FGAR-AT_linker"/>
    <property type="match status" value="1"/>
</dbReference>
<evidence type="ECO:0000256" key="16">
    <source>
        <dbReference type="SAM" id="MobiDB-lite"/>
    </source>
</evidence>
<evidence type="ECO:0000256" key="5">
    <source>
        <dbReference type="ARBA" id="ARBA00022598"/>
    </source>
</evidence>
<protein>
    <recommendedName>
        <fullName evidence="15">Phosphoribosylformylglycinamidine synthase</fullName>
        <ecNumber evidence="3">6.3.5.3</ecNumber>
    </recommendedName>
    <alternativeName>
        <fullName evidence="13">Formylglycinamide ribonucleotide amidotransferase</fullName>
    </alternativeName>
    <alternativeName>
        <fullName evidence="12">Formylglycinamide ribotide amidotransferase</fullName>
    </alternativeName>
</protein>
<evidence type="ECO:0000259" key="19">
    <source>
        <dbReference type="Pfam" id="PF18076"/>
    </source>
</evidence>
<dbReference type="PANTHER" id="PTHR10099">
    <property type="entry name" value="PHOSPHORIBOSYLFORMYLGLYCINAMIDINE SYNTHASE"/>
    <property type="match status" value="1"/>
</dbReference>
<keyword evidence="4" id="KW-0963">Cytoplasm</keyword>
<dbReference type="UniPathway" id="UPA00074">
    <property type="reaction ID" value="UER00128"/>
</dbReference>
<keyword evidence="7" id="KW-0547">Nucleotide-binding</keyword>
<dbReference type="STRING" id="37992.A0A4Z0ZDZ0"/>
<dbReference type="CDD" id="cd02204">
    <property type="entry name" value="PurL_repeat2"/>
    <property type="match status" value="1"/>
</dbReference>
<dbReference type="NCBIfam" id="NF003672">
    <property type="entry name" value="PRK05297.1"/>
    <property type="match status" value="1"/>
</dbReference>
<dbReference type="PROSITE" id="PS51273">
    <property type="entry name" value="GATASE_TYPE_1"/>
    <property type="match status" value="1"/>
</dbReference>
<keyword evidence="10" id="KW-0460">Magnesium</keyword>
<feature type="domain" description="FGAR-AT PurM N-terminal-like" evidence="20">
    <location>
        <begin position="687"/>
        <end position="858"/>
    </location>
</feature>
<dbReference type="InterPro" id="IPR041609">
    <property type="entry name" value="PurL_linker"/>
</dbReference>
<dbReference type="Gene3D" id="1.10.8.750">
    <property type="entry name" value="Phosphoribosylformylglycinamidine synthase, linker domain"/>
    <property type="match status" value="1"/>
</dbReference>
<dbReference type="SUPFAM" id="SSF56042">
    <property type="entry name" value="PurM C-terminal domain-like"/>
    <property type="match status" value="2"/>
</dbReference>
<feature type="domain" description="Phosphoribosylformylglycinamidine synthase N-terminal" evidence="19">
    <location>
        <begin position="39"/>
        <end position="146"/>
    </location>
</feature>
<dbReference type="Gene3D" id="3.90.650.10">
    <property type="entry name" value="PurM-like C-terminal domain"/>
    <property type="match status" value="2"/>
</dbReference>
<dbReference type="InterPro" id="IPR040707">
    <property type="entry name" value="FGAR-AT_N"/>
</dbReference>
<evidence type="ECO:0000256" key="9">
    <source>
        <dbReference type="ARBA" id="ARBA00022840"/>
    </source>
</evidence>
<keyword evidence="22" id="KW-1185">Reference proteome</keyword>
<dbReference type="SUPFAM" id="SSF82697">
    <property type="entry name" value="PurS-like"/>
    <property type="match status" value="1"/>
</dbReference>
<dbReference type="SUPFAM" id="SSF55326">
    <property type="entry name" value="PurM N-terminal domain-like"/>
    <property type="match status" value="3"/>
</dbReference>
<dbReference type="PANTHER" id="PTHR10099:SF1">
    <property type="entry name" value="PHOSPHORIBOSYLFORMYLGLYCINAMIDINE SYNTHASE"/>
    <property type="match status" value="1"/>
</dbReference>
<dbReference type="Gene3D" id="3.40.50.880">
    <property type="match status" value="1"/>
</dbReference>
<sequence length="1837" mass="200411">MPYEVLVGQPCFAAWQSQKLLDGIAKVSHAKVKSITGCWVYYIHLSSPVDSREIKSFLGISDLDRASQGATETTDVYITPRTISPWSSQATAIAQVCGLWDVVRVERGRLVKVEFDSQSEEKDFTSFVDVLYDRMTETYSATEPHPESTVFSEGARGPLVVVDIFADSRGPIAALTEYSKENGLGLDDSEIQYLIEVFQDLGRPPNDIELFMFGQVNSEHCRHKVFNANWTIDDKRQIGSLFEMIKNTHKKTPDFTVSAYSDNAAVLQGQMAAFWAPDYQTGTWRLTKEVLHMLAKVETHNHPTAISPFAGAATGSGGVTLVIPRKGDLTWSATQAKFGMKRPWEEVQLRRQAYQDFSFLTFEYPGTNNLGKSILASHSSYASSLDIMLEAPIGSARYNNEFGRPALAGVFRTLLTNVDNDWRGYHKPIMLAGGLGSVRPQHALKNPDDVHEGAHVIVLGGPAMLIGLGGGAASSSNSSEATAELDFNSVQRGNPEVERRVQMVVNTCVALGEENPIAMIHDVGAGGLSNALPELVKDALGGGKFELRQVVSVDDSMSPLQIWCCEAQERYVLLINRDRINRFVSICKRERCGFSNVGTLTSTAGSKGARLILQDRETPSQPLPIDLPMDALFPPGRKQERVDKTANRALKAFDSAASLKDKYSASNLTEMITQATRLVFSLPSVGSKMFLITIGDRSVGGQVTRDQLVGPWQVPVADVAVTLTSFSVDEQPRHGEAMAMGEKASLALISPAASARMAVVESLLNLGAAHVKNDPKVRGDLRRVKLSANWMAAVSHPGEGAALYEAVQAIGMDLCPKLGVSIPVGKDSTSMKALWKDKETGESKSVTAPVTVAISAFSLVEDVRNTWTPQLRRVEDVGESVLIFVDLARGFKAMGGSALAQSLGQLGNDAPDVRDTELITDYFDAVSQLHEEGFVLAYHDRSDGGLLTTVAEMIFAGRSAAEIYIDELVSSDSESNVLDALFNEELGAVFQVRKGDEARFRRCFATCGPPSGLLKKIGFTRSSKKQSLTVRYGGKLLVDLDRAEMQQWWSATSFQMQKARDNPECAEQEYAAILDETDPGISFNLRFDPGDDGLSVFASLKGMVAPRPRVAILREQGVNSYAEMAFAFRAAGFEAIDVMMTDIIEGRTLDDFSGLAACGGFSFGDVLEAGRGWALSISKNEKAKATFEAFFKRPRTFTLGVCNGCQMLARLNELNPGLIPGVENWPIFVQNKSQQFEGRYSMVKIGIGAQNSVFFDGMEGSSLPIVTSHGEGRAVFSSPVQLQSIVDGGLAPLRYVDNSGAVTEKYPSNPNGSPQGIAGVTSRDGRVLAIMPHPERTIMADVASYVPRKQLGEFGQYGPWIKMFRNARKWVGSFGRFIKKSYSLSKKPSTPSSETLMVDLATNAPVYTRQHRHHNPTEADLKNHAAALQTALNDAWPRRHYSRYRNARALLICWADNDSTDVPVVASPHSPLQLSRVSPSPVPSGLSFESNPTSLARMSSETNARKSSCTTGQSTRQGPFVPAAYQLAGVLERRYGIQAQVWMIPSLESPSDMLAGKVKQFVEEYGGPDNLLIFWYGGHAEFVGAAPKEGAPGSDTSVGEIIWYGLDELGVPARAITKTLGLARADVLMLNDSPFAQHAYTGHISGPGTFELLGSGSTNSEPDTTREGSFTRTLALMLDSPFLASRGVSVLELHRKLLDMESPSQPISRASCSTSDRGNALIVARAQKTMRTPIYAVYCQISQSARLESDAQRNIVLSRFDASLAAERNHARTVGEPRVRLDIKLERPYLDVRRWKEWIVRAPADAEGVSVKWTVSSRVLDICPSVMPFYVCGGKEG</sequence>
<dbReference type="Pfam" id="PF02769">
    <property type="entry name" value="AIRS_C"/>
    <property type="match status" value="2"/>
</dbReference>
<dbReference type="FunFam" id="3.90.650.10:FF:000005">
    <property type="entry name" value="Phosphoribosylformylglycinamidine synthase"/>
    <property type="match status" value="1"/>
</dbReference>
<dbReference type="InterPro" id="IPR036676">
    <property type="entry name" value="PurM-like_C_sf"/>
</dbReference>
<dbReference type="Pfam" id="PF13507">
    <property type="entry name" value="GATase_5"/>
    <property type="match status" value="1"/>
</dbReference>
<dbReference type="Pfam" id="PF18076">
    <property type="entry name" value="FGAR-AT_N"/>
    <property type="match status" value="1"/>
</dbReference>
<evidence type="ECO:0000313" key="22">
    <source>
        <dbReference type="Proteomes" id="UP000297716"/>
    </source>
</evidence>
<gene>
    <name evidence="21" type="ORF">E0Z10_g845</name>
</gene>
<proteinExistence type="inferred from homology"/>
<keyword evidence="8" id="KW-0658">Purine biosynthesis</keyword>
<evidence type="ECO:0000259" key="17">
    <source>
        <dbReference type="Pfam" id="PF02769"/>
    </source>
</evidence>
<evidence type="ECO:0000256" key="7">
    <source>
        <dbReference type="ARBA" id="ARBA00022741"/>
    </source>
</evidence>
<dbReference type="Proteomes" id="UP000297716">
    <property type="component" value="Unassembled WGS sequence"/>
</dbReference>
<comment type="similarity">
    <text evidence="2">In the N-terminal section; belongs to the FGAMS family.</text>
</comment>
<feature type="domain" description="PurM-like C-terminal" evidence="17">
    <location>
        <begin position="452"/>
        <end position="605"/>
    </location>
</feature>
<dbReference type="EC" id="6.3.5.3" evidence="3"/>
<evidence type="ECO:0000256" key="15">
    <source>
        <dbReference type="ARBA" id="ARBA00071729"/>
    </source>
</evidence>
<dbReference type="SUPFAM" id="SSF52317">
    <property type="entry name" value="Class I glutamine amidotransferase-like"/>
    <property type="match status" value="1"/>
</dbReference>
<evidence type="ECO:0000256" key="1">
    <source>
        <dbReference type="ARBA" id="ARBA00004920"/>
    </source>
</evidence>
<dbReference type="InterPro" id="IPR036921">
    <property type="entry name" value="PurM-like_N_sf"/>
</dbReference>
<dbReference type="GO" id="GO:0005524">
    <property type="term" value="F:ATP binding"/>
    <property type="evidence" value="ECO:0007669"/>
    <property type="project" value="UniProtKB-KW"/>
</dbReference>
<organism evidence="21 22">
    <name type="scientific">Xylaria hypoxylon</name>
    <dbReference type="NCBI Taxonomy" id="37992"/>
    <lineage>
        <taxon>Eukaryota</taxon>
        <taxon>Fungi</taxon>
        <taxon>Dikarya</taxon>
        <taxon>Ascomycota</taxon>
        <taxon>Pezizomycotina</taxon>
        <taxon>Sordariomycetes</taxon>
        <taxon>Xylariomycetidae</taxon>
        <taxon>Xylariales</taxon>
        <taxon>Xylariaceae</taxon>
        <taxon>Xylaria</taxon>
    </lineage>
</organism>
<dbReference type="FunFam" id="3.90.650.10:FF:000024">
    <property type="entry name" value="Phosphoribosylformylglycinamidine synthase"/>
    <property type="match status" value="1"/>
</dbReference>
<dbReference type="GO" id="GO:0004642">
    <property type="term" value="F:phosphoribosylformylglycinamidine synthase activity"/>
    <property type="evidence" value="ECO:0007669"/>
    <property type="project" value="UniProtKB-EC"/>
</dbReference>
<dbReference type="FunFam" id="3.40.50.880:FF:000008">
    <property type="entry name" value="Phosphoribosylformylglycinamidine synthase"/>
    <property type="match status" value="1"/>
</dbReference>
<evidence type="ECO:0000256" key="12">
    <source>
        <dbReference type="ARBA" id="ARBA00029823"/>
    </source>
</evidence>
<keyword evidence="9" id="KW-0067">ATP-binding</keyword>